<evidence type="ECO:0000256" key="4">
    <source>
        <dbReference type="ARBA" id="ARBA00022692"/>
    </source>
</evidence>
<name>A0A840J8Y2_9PSEU</name>
<dbReference type="Gene3D" id="1.10.1200.120">
    <property type="entry name" value="Large-conductance mechanosensitive channel, MscL, domain 1"/>
    <property type="match status" value="1"/>
</dbReference>
<evidence type="ECO:0000256" key="9">
    <source>
        <dbReference type="SAM" id="Phobius"/>
    </source>
</evidence>
<evidence type="ECO:0000313" key="10">
    <source>
        <dbReference type="EMBL" id="MBB4689848.1"/>
    </source>
</evidence>
<keyword evidence="6" id="KW-0406">Ion transport</keyword>
<dbReference type="SUPFAM" id="SSF81330">
    <property type="entry name" value="Gated mechanosensitive channel"/>
    <property type="match status" value="1"/>
</dbReference>
<evidence type="ECO:0000256" key="1">
    <source>
        <dbReference type="ARBA" id="ARBA00004141"/>
    </source>
</evidence>
<keyword evidence="8" id="KW-0407">Ion channel</keyword>
<keyword evidence="3" id="KW-1003">Cell membrane</keyword>
<feature type="transmembrane region" description="Helical" evidence="9">
    <location>
        <begin position="12"/>
        <end position="41"/>
    </location>
</feature>
<proteinExistence type="predicted"/>
<reference evidence="10 11" key="1">
    <citation type="submission" date="2020-08" db="EMBL/GenBank/DDBJ databases">
        <title>Sequencing the genomes of 1000 actinobacteria strains.</title>
        <authorList>
            <person name="Klenk H.-P."/>
        </authorList>
    </citation>
    <scope>NUCLEOTIDE SEQUENCE [LARGE SCALE GENOMIC DNA]</scope>
    <source>
        <strain evidence="10 11">DSM 45859</strain>
    </source>
</reference>
<dbReference type="Pfam" id="PF01741">
    <property type="entry name" value="MscL"/>
    <property type="match status" value="1"/>
</dbReference>
<dbReference type="Proteomes" id="UP000581769">
    <property type="component" value="Unassembled WGS sequence"/>
</dbReference>
<dbReference type="RefSeq" id="WP_179422086.1">
    <property type="nucleotide sequence ID" value="NZ_JACHMG010000002.1"/>
</dbReference>
<comment type="subcellular location">
    <subcellularLocation>
        <location evidence="1">Membrane</location>
        <topology evidence="1">Multi-pass membrane protein</topology>
    </subcellularLocation>
</comment>
<dbReference type="PANTHER" id="PTHR30266:SF2">
    <property type="entry name" value="LARGE-CONDUCTANCE MECHANOSENSITIVE CHANNEL"/>
    <property type="match status" value="1"/>
</dbReference>
<keyword evidence="11" id="KW-1185">Reference proteome</keyword>
<sequence>MKGFKDFVMRGNLVELAVAFIIGTAFAVVVKAFTDVILSLIGKLGGKPDFNSIKPGGVPLGAFLTALVAFLIVAAVVYFFVVKPYEAAKTRYARTEVDAAPDENVVLLTEIRDLLAGTTGTAGRHAEI</sequence>
<keyword evidence="7 9" id="KW-0472">Membrane</keyword>
<evidence type="ECO:0000256" key="2">
    <source>
        <dbReference type="ARBA" id="ARBA00022448"/>
    </source>
</evidence>
<dbReference type="EMBL" id="JACHMG010000002">
    <property type="protein sequence ID" value="MBB4689848.1"/>
    <property type="molecule type" value="Genomic_DNA"/>
</dbReference>
<dbReference type="GO" id="GO:0008381">
    <property type="term" value="F:mechanosensitive monoatomic ion channel activity"/>
    <property type="evidence" value="ECO:0007669"/>
    <property type="project" value="InterPro"/>
</dbReference>
<dbReference type="NCBIfam" id="TIGR00220">
    <property type="entry name" value="mscL"/>
    <property type="match status" value="1"/>
</dbReference>
<dbReference type="PRINTS" id="PR01264">
    <property type="entry name" value="MECHCHANNEL"/>
</dbReference>
<evidence type="ECO:0000256" key="3">
    <source>
        <dbReference type="ARBA" id="ARBA00022475"/>
    </source>
</evidence>
<evidence type="ECO:0000256" key="6">
    <source>
        <dbReference type="ARBA" id="ARBA00023065"/>
    </source>
</evidence>
<keyword evidence="5 9" id="KW-1133">Transmembrane helix</keyword>
<evidence type="ECO:0000313" key="11">
    <source>
        <dbReference type="Proteomes" id="UP000581769"/>
    </source>
</evidence>
<comment type="caution">
    <text evidence="10">The sequence shown here is derived from an EMBL/GenBank/DDBJ whole genome shotgun (WGS) entry which is preliminary data.</text>
</comment>
<dbReference type="PANTHER" id="PTHR30266">
    <property type="entry name" value="MECHANOSENSITIVE CHANNEL MSCL"/>
    <property type="match status" value="1"/>
</dbReference>
<keyword evidence="2" id="KW-0813">Transport</keyword>
<dbReference type="InterPro" id="IPR001185">
    <property type="entry name" value="MS_channel"/>
</dbReference>
<accession>A0A840J8Y2</accession>
<dbReference type="Gene3D" id="1.20.5.220">
    <property type="match status" value="1"/>
</dbReference>
<dbReference type="AlphaFoldDB" id="A0A840J8Y2"/>
<organism evidence="10 11">
    <name type="scientific">Amycolatopsis jiangsuensis</name>
    <dbReference type="NCBI Taxonomy" id="1181879"/>
    <lineage>
        <taxon>Bacteria</taxon>
        <taxon>Bacillati</taxon>
        <taxon>Actinomycetota</taxon>
        <taxon>Actinomycetes</taxon>
        <taxon>Pseudonocardiales</taxon>
        <taxon>Pseudonocardiaceae</taxon>
        <taxon>Amycolatopsis</taxon>
    </lineage>
</organism>
<evidence type="ECO:0000256" key="7">
    <source>
        <dbReference type="ARBA" id="ARBA00023136"/>
    </source>
</evidence>
<protein>
    <submittedName>
        <fullName evidence="10">Large conductance mechanosensitive channel</fullName>
    </submittedName>
</protein>
<gene>
    <name evidence="10" type="ORF">BJY18_007400</name>
</gene>
<evidence type="ECO:0000256" key="5">
    <source>
        <dbReference type="ARBA" id="ARBA00022989"/>
    </source>
</evidence>
<keyword evidence="4 9" id="KW-0812">Transmembrane</keyword>
<dbReference type="InterPro" id="IPR036019">
    <property type="entry name" value="MscL_channel"/>
</dbReference>
<feature type="transmembrane region" description="Helical" evidence="9">
    <location>
        <begin position="61"/>
        <end position="81"/>
    </location>
</feature>
<evidence type="ECO:0000256" key="8">
    <source>
        <dbReference type="ARBA" id="ARBA00023303"/>
    </source>
</evidence>
<dbReference type="GO" id="GO:0016020">
    <property type="term" value="C:membrane"/>
    <property type="evidence" value="ECO:0007669"/>
    <property type="project" value="UniProtKB-SubCell"/>
</dbReference>
<dbReference type="InterPro" id="IPR037673">
    <property type="entry name" value="MSC/AndL"/>
</dbReference>